<keyword evidence="1" id="KW-1133">Transmembrane helix</keyword>
<sequence>MFQRFIRIWEFLSHSLWFTPLLYAFGGVILALLSVRVTDADIAASLPDFWPQFSTT</sequence>
<dbReference type="AlphaFoldDB" id="A0A358HMG6"/>
<feature type="non-terminal residue" evidence="2">
    <location>
        <position position="56"/>
    </location>
</feature>
<comment type="caution">
    <text evidence="2">The sequence shown here is derived from an EMBL/GenBank/DDBJ whole genome shotgun (WGS) entry which is preliminary data.</text>
</comment>
<organism evidence="2 3">
    <name type="scientific">Thalassospira lucentensis</name>
    <dbReference type="NCBI Taxonomy" id="168935"/>
    <lineage>
        <taxon>Bacteria</taxon>
        <taxon>Pseudomonadati</taxon>
        <taxon>Pseudomonadota</taxon>
        <taxon>Alphaproteobacteria</taxon>
        <taxon>Rhodospirillales</taxon>
        <taxon>Thalassospiraceae</taxon>
        <taxon>Thalassospira</taxon>
    </lineage>
</organism>
<evidence type="ECO:0000313" key="3">
    <source>
        <dbReference type="Proteomes" id="UP000264753"/>
    </source>
</evidence>
<dbReference type="EMBL" id="DOOG01000007">
    <property type="protein sequence ID" value="HBU96375.1"/>
    <property type="molecule type" value="Genomic_DNA"/>
</dbReference>
<proteinExistence type="predicted"/>
<feature type="transmembrane region" description="Helical" evidence="1">
    <location>
        <begin position="12"/>
        <end position="33"/>
    </location>
</feature>
<evidence type="ECO:0000256" key="1">
    <source>
        <dbReference type="SAM" id="Phobius"/>
    </source>
</evidence>
<reference evidence="2 3" key="1">
    <citation type="journal article" date="2018" name="Nat. Biotechnol.">
        <title>A standardized bacterial taxonomy based on genome phylogeny substantially revises the tree of life.</title>
        <authorList>
            <person name="Parks D.H."/>
            <person name="Chuvochina M."/>
            <person name="Waite D.W."/>
            <person name="Rinke C."/>
            <person name="Skarshewski A."/>
            <person name="Chaumeil P.A."/>
            <person name="Hugenholtz P."/>
        </authorList>
    </citation>
    <scope>NUCLEOTIDE SEQUENCE [LARGE SCALE GENOMIC DNA]</scope>
    <source>
        <strain evidence="2">UBA8707</strain>
    </source>
</reference>
<keyword evidence="1" id="KW-0472">Membrane</keyword>
<protein>
    <submittedName>
        <fullName evidence="2">DUF2254 domain-containing protein</fullName>
    </submittedName>
</protein>
<accession>A0A358HMG6</accession>
<dbReference type="Proteomes" id="UP000264753">
    <property type="component" value="Unassembled WGS sequence"/>
</dbReference>
<name>A0A358HMG6_9PROT</name>
<keyword evidence="1" id="KW-0812">Transmembrane</keyword>
<evidence type="ECO:0000313" key="2">
    <source>
        <dbReference type="EMBL" id="HBU96375.1"/>
    </source>
</evidence>
<gene>
    <name evidence="2" type="ORF">DEF21_00540</name>
</gene>